<organism evidence="2">
    <name type="scientific">Desertifilum tharense IPPAS B-1220</name>
    <dbReference type="NCBI Taxonomy" id="1781255"/>
    <lineage>
        <taxon>Bacteria</taxon>
        <taxon>Bacillati</taxon>
        <taxon>Cyanobacteriota</taxon>
        <taxon>Cyanophyceae</taxon>
        <taxon>Desertifilales</taxon>
        <taxon>Desertifilaceae</taxon>
        <taxon>Desertifilum</taxon>
    </lineage>
</organism>
<evidence type="ECO:0000256" key="1">
    <source>
        <dbReference type="SAM" id="Phobius"/>
    </source>
</evidence>
<sequence>MALCKWSATVNFILKVLVASLLLSVAIKYGGPFLDLPPSSMLALGVVLFPSTVMAIALWWRTQTYSP</sequence>
<dbReference type="EMBL" id="MJGC01000065">
    <property type="protein sequence ID" value="OEJ74568.1"/>
    <property type="molecule type" value="Genomic_DNA"/>
</dbReference>
<dbReference type="STRING" id="1781255.BH720_13920"/>
<keyword evidence="1" id="KW-0812">Transmembrane</keyword>
<gene>
    <name evidence="2" type="ORF">BH720_13920</name>
</gene>
<proteinExistence type="predicted"/>
<keyword evidence="1" id="KW-1133">Transmembrane helix</keyword>
<name>A0A1E5QIX3_9CYAN</name>
<accession>A0A1E5QIX3</accession>
<feature type="transmembrane region" description="Helical" evidence="1">
    <location>
        <begin position="12"/>
        <end position="29"/>
    </location>
</feature>
<dbReference type="AlphaFoldDB" id="A0A1E5QIX3"/>
<keyword evidence="1" id="KW-0472">Membrane</keyword>
<feature type="transmembrane region" description="Helical" evidence="1">
    <location>
        <begin position="41"/>
        <end position="60"/>
    </location>
</feature>
<dbReference type="OrthoDB" id="428271at2"/>
<evidence type="ECO:0000313" key="2">
    <source>
        <dbReference type="EMBL" id="OEJ74568.1"/>
    </source>
</evidence>
<reference evidence="2" key="1">
    <citation type="submission" date="2016-09" db="EMBL/GenBank/DDBJ databases">
        <title>Draft genome of thermotolerant cyanobacterium Desertifilum sp. strain IPPAS B-1220.</title>
        <authorList>
            <person name="Sinetova M.A."/>
            <person name="Bolakhan K."/>
            <person name="Zayadan B.K."/>
            <person name="Mironov K.S."/>
            <person name="Ustinova V."/>
            <person name="Kupriyanova E.V."/>
            <person name="Sidorov R.A."/>
            <person name="Skrypnik A.N."/>
            <person name="Gogoleva N.E."/>
            <person name="Gogolev Y.V."/>
            <person name="Los D.A."/>
        </authorList>
    </citation>
    <scope>NUCLEOTIDE SEQUENCE [LARGE SCALE GENOMIC DNA]</scope>
    <source>
        <strain evidence="2">IPPAS B-1220</strain>
    </source>
</reference>
<protein>
    <submittedName>
        <fullName evidence="2">Uncharacterized protein</fullName>
    </submittedName>
</protein>
<comment type="caution">
    <text evidence="2">The sequence shown here is derived from an EMBL/GenBank/DDBJ whole genome shotgun (WGS) entry which is preliminary data.</text>
</comment>